<evidence type="ECO:0000256" key="1">
    <source>
        <dbReference type="SAM" id="Phobius"/>
    </source>
</evidence>
<sequence length="166" mass="18094">MKKQSLVISLSIAVAFVLIVLLVYRVNMSRTTPTQQTQSQPVQTEPSPTVYKDLVEITSPLPDSVIDLMDPETVVTVTGKARGNWFFEASFPVELLNETGDVLAIGIAQADGEWMTTDYVPFQASVKFKATIAQTGSIGALVLRKDNPSGEPAYDDAFTVPVRFVP</sequence>
<dbReference type="AlphaFoldDB" id="A0A1F7V969"/>
<keyword evidence="1" id="KW-1133">Transmembrane helix</keyword>
<accession>A0A1F7V969</accession>
<protein>
    <recommendedName>
        <fullName evidence="2">Bacterial spore germination immunoglobulin-like domain-containing protein</fullName>
    </recommendedName>
</protein>
<gene>
    <name evidence="3" type="ORF">A3I41_03690</name>
</gene>
<dbReference type="EMBL" id="MGEQ01000003">
    <property type="protein sequence ID" value="OGL87023.1"/>
    <property type="molecule type" value="Genomic_DNA"/>
</dbReference>
<organism evidence="3 4">
    <name type="scientific">Candidatus Uhrbacteria bacterium RIFCSPLOWO2_02_FULL_48_18</name>
    <dbReference type="NCBI Taxonomy" id="1802408"/>
    <lineage>
        <taxon>Bacteria</taxon>
        <taxon>Candidatus Uhriibacteriota</taxon>
    </lineage>
</organism>
<keyword evidence="1" id="KW-0472">Membrane</keyword>
<keyword evidence="1" id="KW-0812">Transmembrane</keyword>
<feature type="domain" description="Bacterial spore germination immunoglobulin-like" evidence="2">
    <location>
        <begin position="55"/>
        <end position="139"/>
    </location>
</feature>
<name>A0A1F7V969_9BACT</name>
<evidence type="ECO:0000313" key="3">
    <source>
        <dbReference type="EMBL" id="OGL87023.1"/>
    </source>
</evidence>
<reference evidence="3 4" key="1">
    <citation type="journal article" date="2016" name="Nat. Commun.">
        <title>Thousands of microbial genomes shed light on interconnected biogeochemical processes in an aquifer system.</title>
        <authorList>
            <person name="Anantharaman K."/>
            <person name="Brown C.T."/>
            <person name="Hug L.A."/>
            <person name="Sharon I."/>
            <person name="Castelle C.J."/>
            <person name="Probst A.J."/>
            <person name="Thomas B.C."/>
            <person name="Singh A."/>
            <person name="Wilkins M.J."/>
            <person name="Karaoz U."/>
            <person name="Brodie E.L."/>
            <person name="Williams K.H."/>
            <person name="Hubbard S.S."/>
            <person name="Banfield J.F."/>
        </authorList>
    </citation>
    <scope>NUCLEOTIDE SEQUENCE [LARGE SCALE GENOMIC DNA]</scope>
</reference>
<feature type="transmembrane region" description="Helical" evidence="1">
    <location>
        <begin position="6"/>
        <end position="24"/>
    </location>
</feature>
<dbReference type="Proteomes" id="UP000176593">
    <property type="component" value="Unassembled WGS sequence"/>
</dbReference>
<comment type="caution">
    <text evidence="3">The sequence shown here is derived from an EMBL/GenBank/DDBJ whole genome shotgun (WGS) entry which is preliminary data.</text>
</comment>
<proteinExistence type="predicted"/>
<evidence type="ECO:0000259" key="2">
    <source>
        <dbReference type="Pfam" id="PF10648"/>
    </source>
</evidence>
<dbReference type="Pfam" id="PF10648">
    <property type="entry name" value="Gmad2"/>
    <property type="match status" value="1"/>
</dbReference>
<evidence type="ECO:0000313" key="4">
    <source>
        <dbReference type="Proteomes" id="UP000176593"/>
    </source>
</evidence>
<dbReference type="InterPro" id="IPR018911">
    <property type="entry name" value="Gmad2_Ig-like_dom"/>
</dbReference>